<proteinExistence type="predicted"/>
<accession>A0ABV6LX75</accession>
<evidence type="ECO:0000259" key="8">
    <source>
        <dbReference type="Pfam" id="PF05140"/>
    </source>
</evidence>
<feature type="transmembrane region" description="Helical" evidence="7">
    <location>
        <begin position="463"/>
        <end position="480"/>
    </location>
</feature>
<evidence type="ECO:0000256" key="2">
    <source>
        <dbReference type="ARBA" id="ARBA00022692"/>
    </source>
</evidence>
<dbReference type="PANTHER" id="PTHR31566">
    <property type="entry name" value="CYTOCHROME C BIOGENESIS PROTEIN CCS1, CHLOROPLASTIC"/>
    <property type="match status" value="1"/>
</dbReference>
<dbReference type="PANTHER" id="PTHR31566:SF0">
    <property type="entry name" value="CYTOCHROME C BIOGENESIS PROTEIN CCS1, CHLOROPLASTIC"/>
    <property type="match status" value="1"/>
</dbReference>
<feature type="compositionally biased region" description="Basic and acidic residues" evidence="6">
    <location>
        <begin position="538"/>
        <end position="550"/>
    </location>
</feature>
<keyword evidence="10" id="KW-1185">Reference proteome</keyword>
<feature type="transmembrane region" description="Helical" evidence="7">
    <location>
        <begin position="98"/>
        <end position="120"/>
    </location>
</feature>
<evidence type="ECO:0000256" key="6">
    <source>
        <dbReference type="SAM" id="MobiDB-lite"/>
    </source>
</evidence>
<feature type="compositionally biased region" description="Basic and acidic residues" evidence="6">
    <location>
        <begin position="1"/>
        <end position="19"/>
    </location>
</feature>
<dbReference type="EMBL" id="JBHLUH010000004">
    <property type="protein sequence ID" value="MFC0526859.1"/>
    <property type="molecule type" value="Genomic_DNA"/>
</dbReference>
<evidence type="ECO:0000256" key="4">
    <source>
        <dbReference type="ARBA" id="ARBA00022989"/>
    </source>
</evidence>
<evidence type="ECO:0000313" key="9">
    <source>
        <dbReference type="EMBL" id="MFC0526859.1"/>
    </source>
</evidence>
<evidence type="ECO:0000256" key="5">
    <source>
        <dbReference type="ARBA" id="ARBA00023136"/>
    </source>
</evidence>
<protein>
    <submittedName>
        <fullName evidence="9">Cytochrome c biogenesis protein ResB</fullName>
    </submittedName>
</protein>
<evidence type="ECO:0000256" key="3">
    <source>
        <dbReference type="ARBA" id="ARBA00022748"/>
    </source>
</evidence>
<gene>
    <name evidence="9" type="ORF">ACFFIA_04220</name>
</gene>
<name>A0ABV6LX75_9ACTN</name>
<feature type="transmembrane region" description="Helical" evidence="7">
    <location>
        <begin position="191"/>
        <end position="212"/>
    </location>
</feature>
<dbReference type="RefSeq" id="WP_377245497.1">
    <property type="nucleotide sequence ID" value="NZ_JBHLUH010000004.1"/>
</dbReference>
<feature type="domain" description="ResB-like" evidence="8">
    <location>
        <begin position="46"/>
        <end position="520"/>
    </location>
</feature>
<keyword evidence="4 7" id="KW-1133">Transmembrane helix</keyword>
<keyword evidence="3" id="KW-0201">Cytochrome c-type biogenesis</keyword>
<reference evidence="9 10" key="1">
    <citation type="submission" date="2024-09" db="EMBL/GenBank/DDBJ databases">
        <authorList>
            <person name="Sun Q."/>
            <person name="Mori K."/>
        </authorList>
    </citation>
    <scope>NUCLEOTIDE SEQUENCE [LARGE SCALE GENOMIC DNA]</scope>
    <source>
        <strain evidence="9 10">TBRC 3947</strain>
    </source>
</reference>
<keyword evidence="5 7" id="KW-0472">Membrane</keyword>
<evidence type="ECO:0000256" key="7">
    <source>
        <dbReference type="SAM" id="Phobius"/>
    </source>
</evidence>
<dbReference type="Pfam" id="PF05140">
    <property type="entry name" value="ResB"/>
    <property type="match status" value="1"/>
</dbReference>
<comment type="subcellular location">
    <subcellularLocation>
        <location evidence="1">Membrane</location>
        <topology evidence="1">Multi-pass membrane protein</topology>
    </subcellularLocation>
</comment>
<sequence length="550" mass="59570">MDLKKTLPGDRPVATEERTSAGAPGPRRVHPVLALLRNSWRQLTSMRTALILLFLLAVAAIPGSVLPQRSVNIEDVNRYFIENPDLAPVLDRLGMFEVFASVWFSAIYLLLFTSLVGCVVPRLAEHWRAMRGAPPAAPARLERLPQHATLTDPVGGAEEIGAVLRKRRWRVAVRGDTVSAEKGYLKESGNLLFHFALLAVLAGVGFGSWYGWHGNRLLVAGQDTAFCNTLQQFDESGLGPRVNSADLPRFCVELTDFEAEFLPSGQPSSFKATVRVDDGPPRAFSVNSPLRLDGASVYLLGHGYAPVVRYTDRYGQAQTTVAPFLSIDGMLTSEGVAAFPDANVDPKAGGERDPNAQVAFEGLYLPTAPDEPPFTRSAYPAERSPALMLWAYRGNLGLDAGIPGSVYRLDQRQVDSGRLKRVGEAKLLRVGEKMTLDDGSSVEFLGTREYATLSVRHDPGEEIALGGAAIGLVGLLLSLVGRRRRVFFRVTSPSTTGRSSLVEAGGLPRTDYSGFAEEFKQIIEAVERAGTAAPAPDGGERAMKEGSVKR</sequence>
<comment type="caution">
    <text evidence="9">The sequence shown here is derived from an EMBL/GenBank/DDBJ whole genome shotgun (WGS) entry which is preliminary data.</text>
</comment>
<keyword evidence="2 7" id="KW-0812">Transmembrane</keyword>
<evidence type="ECO:0000313" key="10">
    <source>
        <dbReference type="Proteomes" id="UP001589867"/>
    </source>
</evidence>
<dbReference type="InterPro" id="IPR023494">
    <property type="entry name" value="Cyt_c_bgen_Ccs1/CcsB/ResB"/>
</dbReference>
<feature type="region of interest" description="Disordered" evidence="6">
    <location>
        <begin position="1"/>
        <end position="25"/>
    </location>
</feature>
<feature type="transmembrane region" description="Helical" evidence="7">
    <location>
        <begin position="49"/>
        <end position="66"/>
    </location>
</feature>
<evidence type="ECO:0000256" key="1">
    <source>
        <dbReference type="ARBA" id="ARBA00004141"/>
    </source>
</evidence>
<feature type="region of interest" description="Disordered" evidence="6">
    <location>
        <begin position="530"/>
        <end position="550"/>
    </location>
</feature>
<dbReference type="Proteomes" id="UP001589867">
    <property type="component" value="Unassembled WGS sequence"/>
</dbReference>
<dbReference type="InterPro" id="IPR007816">
    <property type="entry name" value="ResB-like_domain"/>
</dbReference>
<organism evidence="9 10">
    <name type="scientific">Phytohabitans kaempferiae</name>
    <dbReference type="NCBI Taxonomy" id="1620943"/>
    <lineage>
        <taxon>Bacteria</taxon>
        <taxon>Bacillati</taxon>
        <taxon>Actinomycetota</taxon>
        <taxon>Actinomycetes</taxon>
        <taxon>Micromonosporales</taxon>
        <taxon>Micromonosporaceae</taxon>
    </lineage>
</organism>